<gene>
    <name evidence="9" type="ORF">DL89DRAFT_290596</name>
</gene>
<comment type="similarity">
    <text evidence="3">Belongs to the metallo-dependent hydrolases superfamily. Adenosine and AMP deaminases family.</text>
</comment>
<evidence type="ECO:0000256" key="2">
    <source>
        <dbReference type="ARBA" id="ARBA00004955"/>
    </source>
</evidence>
<dbReference type="Gene3D" id="3.20.20.140">
    <property type="entry name" value="Metal-dependent hydrolases"/>
    <property type="match status" value="1"/>
</dbReference>
<dbReference type="EC" id="3.5.4.6" evidence="4"/>
<dbReference type="PROSITE" id="PS00485">
    <property type="entry name" value="A_DEAMINASE"/>
    <property type="match status" value="1"/>
</dbReference>
<keyword evidence="5" id="KW-0479">Metal-binding</keyword>
<keyword evidence="10" id="KW-1185">Reference proteome</keyword>
<comment type="caution">
    <text evidence="9">The sequence shown here is derived from an EMBL/GenBank/DDBJ whole genome shotgun (WGS) entry which is preliminary data.</text>
</comment>
<dbReference type="GO" id="GO:0032264">
    <property type="term" value="P:IMP salvage"/>
    <property type="evidence" value="ECO:0007669"/>
    <property type="project" value="UniProtKB-UniPathway"/>
</dbReference>
<proteinExistence type="inferred from homology"/>
<dbReference type="STRING" id="61395.A0A1Y1WGS8"/>
<dbReference type="InterPro" id="IPR032466">
    <property type="entry name" value="Metal_Hydrolase"/>
</dbReference>
<dbReference type="InterPro" id="IPR006329">
    <property type="entry name" value="AMPD"/>
</dbReference>
<evidence type="ECO:0000256" key="5">
    <source>
        <dbReference type="ARBA" id="ARBA00022723"/>
    </source>
</evidence>
<comment type="pathway">
    <text evidence="2">Purine metabolism; IMP biosynthesis via salvage pathway; IMP from AMP: step 1/1.</text>
</comment>
<sequence length="679" mass="78488">MADRNHQFEDDTLEPTYLQGDEHHSDEDDTKSSTHPFVTYNSLASSRVEAGPSFVNAYFAKHHNVIDPLAAPPGTQTPDMGRTSPSTNSGPAAAAMIKCRQGFESGTDPVPTTPLSIRVSQQMKEEHKDTMPQILLQDAKTQTTDIDITEKKGDPDVDDDTTSRKIEDEIRNMMRKGWARARRSSSAFGDTLVKCMELRDKQENPKNKSGWKIYPKPPPPAWHNFSHKSPEDQPEEFDMGKCEIPPEDEAVFEMGEDGIYAVYRNEELRAAGQEPFTKAPSIKEFYMDMDYLLNAMSDGPIKTWAFRRLRYLDARWQLYVLLNEREETTQSKMVPHRDLYNVRKVDGHVHLASAMNQKHLLRFINRNRPVIVRDGQTLTLRQVFESLKLTAIRPGAFHRFDKFNLKYNPSDNFIDGEYFAQITREVMSDLEQSKYQMAEYRISIYGRSIDEWDKLAAWVVDHKVFSSNVENFEQVLRNIFQPLFEVTKDPKLAPQAARLFAAPKPERRMHKKYPLPRVWDSSSNPPYTYYCYFTMANLCSLNQWRMRRGFNTFVTWQPAFLTAQAINHGILLRKVPVLQYLYYMQQIGLAMSPLAIPFNTYFQRGLNVALSTDDPLQFHFTKEPLMEEYSVAAQIWKFSSVDMCELAMNSVIQSGFEAETEVHKTNVPLCRLKYRAKYN</sequence>
<dbReference type="GO" id="GO:0003876">
    <property type="term" value="F:AMP deaminase activity"/>
    <property type="evidence" value="ECO:0007669"/>
    <property type="project" value="UniProtKB-EC"/>
</dbReference>
<dbReference type="OrthoDB" id="1723809at2759"/>
<dbReference type="PANTHER" id="PTHR11359:SF0">
    <property type="entry name" value="AMP DEAMINASE"/>
    <property type="match status" value="1"/>
</dbReference>
<keyword evidence="7" id="KW-0862">Zinc</keyword>
<dbReference type="Gene3D" id="4.10.800.20">
    <property type="match status" value="1"/>
</dbReference>
<dbReference type="UniPathway" id="UPA00591">
    <property type="reaction ID" value="UER00663"/>
</dbReference>
<dbReference type="AlphaFoldDB" id="A0A1Y1WGS8"/>
<dbReference type="GO" id="GO:0046033">
    <property type="term" value="P:AMP metabolic process"/>
    <property type="evidence" value="ECO:0007669"/>
    <property type="project" value="TreeGrafter"/>
</dbReference>
<evidence type="ECO:0000313" key="10">
    <source>
        <dbReference type="Proteomes" id="UP000193922"/>
    </source>
</evidence>
<protein>
    <recommendedName>
        <fullName evidence="4">AMP deaminase</fullName>
        <ecNumber evidence="4">3.5.4.6</ecNumber>
    </recommendedName>
</protein>
<name>A0A1Y1WGS8_9FUNG</name>
<comment type="cofactor">
    <cofactor evidence="1">
        <name>Zn(2+)</name>
        <dbReference type="ChEBI" id="CHEBI:29105"/>
    </cofactor>
</comment>
<feature type="region of interest" description="Disordered" evidence="8">
    <location>
        <begin position="1"/>
        <end position="37"/>
    </location>
</feature>
<reference evidence="9 10" key="1">
    <citation type="submission" date="2016-07" db="EMBL/GenBank/DDBJ databases">
        <title>Pervasive Adenine N6-methylation of Active Genes in Fungi.</title>
        <authorList>
            <consortium name="DOE Joint Genome Institute"/>
            <person name="Mondo S.J."/>
            <person name="Dannebaum R.O."/>
            <person name="Kuo R.C."/>
            <person name="Labutti K."/>
            <person name="Haridas S."/>
            <person name="Kuo A."/>
            <person name="Salamov A."/>
            <person name="Ahrendt S.R."/>
            <person name="Lipzen A."/>
            <person name="Sullivan W."/>
            <person name="Andreopoulos W.B."/>
            <person name="Clum A."/>
            <person name="Lindquist E."/>
            <person name="Daum C."/>
            <person name="Ramamoorthy G.K."/>
            <person name="Gryganskyi A."/>
            <person name="Culley D."/>
            <person name="Magnuson J.K."/>
            <person name="James T.Y."/>
            <person name="O'Malley M.A."/>
            <person name="Stajich J.E."/>
            <person name="Spatafora J.W."/>
            <person name="Visel A."/>
            <person name="Grigoriev I.V."/>
        </authorList>
    </citation>
    <scope>NUCLEOTIDE SEQUENCE [LARGE SCALE GENOMIC DNA]</scope>
    <source>
        <strain evidence="9 10">ATCC 12442</strain>
    </source>
</reference>
<organism evidence="9 10">
    <name type="scientific">Linderina pennispora</name>
    <dbReference type="NCBI Taxonomy" id="61395"/>
    <lineage>
        <taxon>Eukaryota</taxon>
        <taxon>Fungi</taxon>
        <taxon>Fungi incertae sedis</taxon>
        <taxon>Zoopagomycota</taxon>
        <taxon>Kickxellomycotina</taxon>
        <taxon>Kickxellomycetes</taxon>
        <taxon>Kickxellales</taxon>
        <taxon>Kickxellaceae</taxon>
        <taxon>Linderina</taxon>
    </lineage>
</organism>
<accession>A0A1Y1WGS8</accession>
<evidence type="ECO:0000256" key="1">
    <source>
        <dbReference type="ARBA" id="ARBA00001947"/>
    </source>
</evidence>
<dbReference type="GO" id="GO:0005829">
    <property type="term" value="C:cytosol"/>
    <property type="evidence" value="ECO:0007669"/>
    <property type="project" value="TreeGrafter"/>
</dbReference>
<evidence type="ECO:0000256" key="7">
    <source>
        <dbReference type="ARBA" id="ARBA00022833"/>
    </source>
</evidence>
<evidence type="ECO:0000256" key="4">
    <source>
        <dbReference type="ARBA" id="ARBA00012775"/>
    </source>
</evidence>
<dbReference type="Pfam" id="PF19326">
    <property type="entry name" value="AMP_deaminase"/>
    <property type="match status" value="1"/>
</dbReference>
<dbReference type="GeneID" id="63806746"/>
<dbReference type="PANTHER" id="PTHR11359">
    <property type="entry name" value="AMP DEAMINASE"/>
    <property type="match status" value="1"/>
</dbReference>
<dbReference type="Proteomes" id="UP000193922">
    <property type="component" value="Unassembled WGS sequence"/>
</dbReference>
<dbReference type="EMBL" id="MCFD01000002">
    <property type="protein sequence ID" value="ORX72761.1"/>
    <property type="molecule type" value="Genomic_DNA"/>
</dbReference>
<feature type="compositionally biased region" description="Polar residues" evidence="8">
    <location>
        <begin position="74"/>
        <end position="90"/>
    </location>
</feature>
<keyword evidence="6" id="KW-0378">Hydrolase</keyword>
<dbReference type="InterPro" id="IPR006650">
    <property type="entry name" value="A/AMP_deam_AS"/>
</dbReference>
<evidence type="ECO:0000256" key="3">
    <source>
        <dbReference type="ARBA" id="ARBA00006676"/>
    </source>
</evidence>
<dbReference type="GO" id="GO:0046872">
    <property type="term" value="F:metal ion binding"/>
    <property type="evidence" value="ECO:0007669"/>
    <property type="project" value="UniProtKB-KW"/>
</dbReference>
<feature type="compositionally biased region" description="Basic and acidic residues" evidence="8">
    <location>
        <begin position="20"/>
        <end position="32"/>
    </location>
</feature>
<feature type="region of interest" description="Disordered" evidence="8">
    <location>
        <begin position="71"/>
        <end position="91"/>
    </location>
</feature>
<dbReference type="SUPFAM" id="SSF51556">
    <property type="entry name" value="Metallo-dependent hydrolases"/>
    <property type="match status" value="1"/>
</dbReference>
<evidence type="ECO:0000256" key="6">
    <source>
        <dbReference type="ARBA" id="ARBA00022801"/>
    </source>
</evidence>
<evidence type="ECO:0000256" key="8">
    <source>
        <dbReference type="SAM" id="MobiDB-lite"/>
    </source>
</evidence>
<dbReference type="RefSeq" id="XP_040746101.1">
    <property type="nucleotide sequence ID" value="XM_040890098.1"/>
</dbReference>
<evidence type="ECO:0000313" key="9">
    <source>
        <dbReference type="EMBL" id="ORX72761.1"/>
    </source>
</evidence>